<protein>
    <submittedName>
        <fullName evidence="2">SHUGOSHIN 2-like</fullName>
    </submittedName>
</protein>
<dbReference type="PANTHER" id="PTHR34373">
    <property type="entry name" value="SHUGOSHIN 2"/>
    <property type="match status" value="1"/>
</dbReference>
<dbReference type="Proteomes" id="UP000504610">
    <property type="component" value="Unplaced"/>
</dbReference>
<dbReference type="PANTHER" id="PTHR34373:SF9">
    <property type="entry name" value="SHUGOSHIN 2"/>
    <property type="match status" value="1"/>
</dbReference>
<dbReference type="InterPro" id="IPR044693">
    <property type="entry name" value="SGO_plant"/>
</dbReference>
<dbReference type="OrthoDB" id="770508at2759"/>
<dbReference type="GO" id="GO:0045144">
    <property type="term" value="P:meiotic sister chromatid segregation"/>
    <property type="evidence" value="ECO:0007669"/>
    <property type="project" value="InterPro"/>
</dbReference>
<keyword evidence="1" id="KW-1185">Reference proteome</keyword>
<name>A0A9W3CSC0_RAPSA</name>
<dbReference type="KEGG" id="rsz:130503874"/>
<dbReference type="GO" id="GO:0000775">
    <property type="term" value="C:chromosome, centromeric region"/>
    <property type="evidence" value="ECO:0007669"/>
    <property type="project" value="InterPro"/>
</dbReference>
<reference evidence="2" key="1">
    <citation type="submission" date="2025-08" db="UniProtKB">
        <authorList>
            <consortium name="RefSeq"/>
        </authorList>
    </citation>
    <scope>IDENTIFICATION</scope>
    <source>
        <tissue evidence="2">Leaf</tissue>
    </source>
</reference>
<evidence type="ECO:0000313" key="2">
    <source>
        <dbReference type="RefSeq" id="XP_056854425.1"/>
    </source>
</evidence>
<dbReference type="GO" id="GO:0034090">
    <property type="term" value="P:maintenance of meiotic sister chromatid cohesion"/>
    <property type="evidence" value="ECO:0007669"/>
    <property type="project" value="InterPro"/>
</dbReference>
<dbReference type="GeneID" id="130503874"/>
<dbReference type="RefSeq" id="XP_056854425.1">
    <property type="nucleotide sequence ID" value="XM_056998445.1"/>
</dbReference>
<dbReference type="AlphaFoldDB" id="A0A9W3CSC0"/>
<accession>A0A9W3CSC0</accession>
<gene>
    <name evidence="2" type="primary">LOC130503874</name>
</gene>
<evidence type="ECO:0000313" key="1">
    <source>
        <dbReference type="Proteomes" id="UP000504610"/>
    </source>
</evidence>
<sequence>MLFSSKEYVEQFEKENMPLMKALAHINKIIELSRVEFQKLRINLRNVQEKNLQLARSSIQTETEYGFLELKFVFYFSLQELKSNRDRLKLLQHELGCKNVLLEPRALPLWRLPLDHHEVVAL</sequence>
<organism evidence="1 2">
    <name type="scientific">Raphanus sativus</name>
    <name type="common">Radish</name>
    <name type="synonym">Raphanus raphanistrum var. sativus</name>
    <dbReference type="NCBI Taxonomy" id="3726"/>
    <lineage>
        <taxon>Eukaryota</taxon>
        <taxon>Viridiplantae</taxon>
        <taxon>Streptophyta</taxon>
        <taxon>Embryophyta</taxon>
        <taxon>Tracheophyta</taxon>
        <taxon>Spermatophyta</taxon>
        <taxon>Magnoliopsida</taxon>
        <taxon>eudicotyledons</taxon>
        <taxon>Gunneridae</taxon>
        <taxon>Pentapetalae</taxon>
        <taxon>rosids</taxon>
        <taxon>malvids</taxon>
        <taxon>Brassicales</taxon>
        <taxon>Brassicaceae</taxon>
        <taxon>Brassiceae</taxon>
        <taxon>Raphanus</taxon>
    </lineage>
</organism>
<proteinExistence type="predicted"/>